<gene>
    <name evidence="5" type="ORF">AQ619_05630</name>
</gene>
<name>A0A0P0NXU9_9CAUL</name>
<dbReference type="InterPro" id="IPR000524">
    <property type="entry name" value="Tscrpt_reg_HTH_GntR"/>
</dbReference>
<dbReference type="SMART" id="SM00895">
    <property type="entry name" value="FCD"/>
    <property type="match status" value="1"/>
</dbReference>
<dbReference type="SUPFAM" id="SSF48008">
    <property type="entry name" value="GntR ligand-binding domain-like"/>
    <property type="match status" value="1"/>
</dbReference>
<keyword evidence="3" id="KW-0804">Transcription</keyword>
<protein>
    <submittedName>
        <fullName evidence="5">GntR family transcriptional regulator</fullName>
    </submittedName>
</protein>
<dbReference type="STRING" id="69395.AQ619_05630"/>
<dbReference type="SMART" id="SM00345">
    <property type="entry name" value="HTH_GNTR"/>
    <property type="match status" value="1"/>
</dbReference>
<dbReference type="SUPFAM" id="SSF46785">
    <property type="entry name" value="Winged helix' DNA-binding domain"/>
    <property type="match status" value="1"/>
</dbReference>
<dbReference type="Gene3D" id="1.20.120.530">
    <property type="entry name" value="GntR ligand-binding domain-like"/>
    <property type="match status" value="1"/>
</dbReference>
<dbReference type="Gene3D" id="1.10.10.10">
    <property type="entry name" value="Winged helix-like DNA-binding domain superfamily/Winged helix DNA-binding domain"/>
    <property type="match status" value="1"/>
</dbReference>
<dbReference type="InterPro" id="IPR011711">
    <property type="entry name" value="GntR_C"/>
</dbReference>
<dbReference type="Pfam" id="PF07729">
    <property type="entry name" value="FCD"/>
    <property type="match status" value="1"/>
</dbReference>
<evidence type="ECO:0000256" key="3">
    <source>
        <dbReference type="ARBA" id="ARBA00023163"/>
    </source>
</evidence>
<keyword evidence="2" id="KW-0238">DNA-binding</keyword>
<dbReference type="CDD" id="cd07377">
    <property type="entry name" value="WHTH_GntR"/>
    <property type="match status" value="1"/>
</dbReference>
<dbReference type="GO" id="GO:0003677">
    <property type="term" value="F:DNA binding"/>
    <property type="evidence" value="ECO:0007669"/>
    <property type="project" value="UniProtKB-KW"/>
</dbReference>
<evidence type="ECO:0000259" key="4">
    <source>
        <dbReference type="PROSITE" id="PS50949"/>
    </source>
</evidence>
<evidence type="ECO:0000256" key="2">
    <source>
        <dbReference type="ARBA" id="ARBA00023125"/>
    </source>
</evidence>
<evidence type="ECO:0000313" key="5">
    <source>
        <dbReference type="EMBL" id="ALL12877.1"/>
    </source>
</evidence>
<evidence type="ECO:0000256" key="1">
    <source>
        <dbReference type="ARBA" id="ARBA00023015"/>
    </source>
</evidence>
<dbReference type="Pfam" id="PF00392">
    <property type="entry name" value="GntR"/>
    <property type="match status" value="1"/>
</dbReference>
<organism evidence="5 6">
    <name type="scientific">Caulobacter henricii</name>
    <dbReference type="NCBI Taxonomy" id="69395"/>
    <lineage>
        <taxon>Bacteria</taxon>
        <taxon>Pseudomonadati</taxon>
        <taxon>Pseudomonadota</taxon>
        <taxon>Alphaproteobacteria</taxon>
        <taxon>Caulobacterales</taxon>
        <taxon>Caulobacteraceae</taxon>
        <taxon>Caulobacter</taxon>
    </lineage>
</organism>
<dbReference type="PROSITE" id="PS50949">
    <property type="entry name" value="HTH_GNTR"/>
    <property type="match status" value="1"/>
</dbReference>
<dbReference type="PANTHER" id="PTHR43537:SF41">
    <property type="entry name" value="TRANSCRIPTIONAL REGULATORY PROTEIN"/>
    <property type="match status" value="1"/>
</dbReference>
<sequence>MAASPFEVRTLSDRLMEVVRDMILTGVIEPDVPIRQDALAADLNVSKIPLREALVRLEQDGLVVSHANRGFFVRGMSATEAEEIYELRLKLEPDAAAQACLAANDDQRAVAQRMLAELDAAAAAHLPSVGPLNRAFHMALIQPGGRVLTTEITARLHVMADRYVRRHLEGNDRHLTAEAEHREILQAWMSRDAKVVRRLVAAHLEHTLRDLREEFGNVVASEGPVTGRSRKRV</sequence>
<evidence type="ECO:0000313" key="6">
    <source>
        <dbReference type="Proteomes" id="UP000056905"/>
    </source>
</evidence>
<dbReference type="PANTHER" id="PTHR43537">
    <property type="entry name" value="TRANSCRIPTIONAL REGULATOR, GNTR FAMILY"/>
    <property type="match status" value="1"/>
</dbReference>
<dbReference type="Proteomes" id="UP000056905">
    <property type="component" value="Chromosome"/>
</dbReference>
<proteinExistence type="predicted"/>
<dbReference type="InterPro" id="IPR008920">
    <property type="entry name" value="TF_FadR/GntR_C"/>
</dbReference>
<dbReference type="KEGG" id="chq:AQ619_05630"/>
<dbReference type="GO" id="GO:0003700">
    <property type="term" value="F:DNA-binding transcription factor activity"/>
    <property type="evidence" value="ECO:0007669"/>
    <property type="project" value="InterPro"/>
</dbReference>
<dbReference type="EMBL" id="CP013002">
    <property type="protein sequence ID" value="ALL12877.1"/>
    <property type="molecule type" value="Genomic_DNA"/>
</dbReference>
<dbReference type="RefSeq" id="WP_062145325.1">
    <property type="nucleotide sequence ID" value="NZ_CP013002.1"/>
</dbReference>
<feature type="domain" description="HTH gntR-type" evidence="4">
    <location>
        <begin position="9"/>
        <end position="76"/>
    </location>
</feature>
<dbReference type="AlphaFoldDB" id="A0A0P0NXU9"/>
<keyword evidence="1" id="KW-0805">Transcription regulation</keyword>
<keyword evidence="6" id="KW-1185">Reference proteome</keyword>
<reference evidence="5 6" key="1">
    <citation type="submission" date="2015-10" db="EMBL/GenBank/DDBJ databases">
        <title>Conservation of the essential genome among Caulobacter and Brevundimonas species.</title>
        <authorList>
            <person name="Scott D."/>
            <person name="Ely B."/>
        </authorList>
    </citation>
    <scope>NUCLEOTIDE SEQUENCE [LARGE SCALE GENOMIC DNA]</scope>
    <source>
        <strain evidence="5 6">CB4</strain>
    </source>
</reference>
<dbReference type="InterPro" id="IPR036388">
    <property type="entry name" value="WH-like_DNA-bd_sf"/>
</dbReference>
<dbReference type="InterPro" id="IPR036390">
    <property type="entry name" value="WH_DNA-bd_sf"/>
</dbReference>
<accession>A0A0P0NXU9</accession>